<organism evidence="1 2">
    <name type="scientific">candidate division CPR2 bacterium GW2011_GWC2_39_10</name>
    <dbReference type="NCBI Taxonomy" id="1618345"/>
    <lineage>
        <taxon>Bacteria</taxon>
        <taxon>Bacteria division CPR2</taxon>
    </lineage>
</organism>
<proteinExistence type="predicted"/>
<comment type="caution">
    <text evidence="1">The sequence shown here is derived from an EMBL/GenBank/DDBJ whole genome shotgun (WGS) entry which is preliminary data.</text>
</comment>
<evidence type="ECO:0000313" key="1">
    <source>
        <dbReference type="EMBL" id="KKQ94168.1"/>
    </source>
</evidence>
<protein>
    <submittedName>
        <fullName evidence="1">Uncharacterized protein</fullName>
    </submittedName>
</protein>
<accession>A0A0G0LQL6</accession>
<dbReference type="STRING" id="1618345.UT18_C0012G0020"/>
<gene>
    <name evidence="1" type="ORF">UT18_C0012G0020</name>
</gene>
<dbReference type="Proteomes" id="UP000034207">
    <property type="component" value="Unassembled WGS sequence"/>
</dbReference>
<evidence type="ECO:0000313" key="2">
    <source>
        <dbReference type="Proteomes" id="UP000034207"/>
    </source>
</evidence>
<dbReference type="AlphaFoldDB" id="A0A0G0LQL6"/>
<name>A0A0G0LQL6_UNCC2</name>
<dbReference type="EMBL" id="LBVV01000012">
    <property type="protein sequence ID" value="KKQ94168.1"/>
    <property type="molecule type" value="Genomic_DNA"/>
</dbReference>
<reference evidence="1 2" key="1">
    <citation type="journal article" date="2015" name="Nature">
        <title>rRNA introns, odd ribosomes, and small enigmatic genomes across a large radiation of phyla.</title>
        <authorList>
            <person name="Brown C.T."/>
            <person name="Hug L.A."/>
            <person name="Thomas B.C."/>
            <person name="Sharon I."/>
            <person name="Castelle C.J."/>
            <person name="Singh A."/>
            <person name="Wilkins M.J."/>
            <person name="Williams K.H."/>
            <person name="Banfield J.F."/>
        </authorList>
    </citation>
    <scope>NUCLEOTIDE SEQUENCE [LARGE SCALE GENOMIC DNA]</scope>
</reference>
<sequence>MIMSNFKYQMPNKIQMLKILNTKHLSRLASCQGGPNSKQIIISNVLNVLITEILDPSGHQPKVEKLFSI</sequence>